<comment type="caution">
    <text evidence="2">The sequence shown here is derived from an EMBL/GenBank/DDBJ whole genome shotgun (WGS) entry which is preliminary data.</text>
</comment>
<reference evidence="2" key="1">
    <citation type="submission" date="2020-10" db="EMBL/GenBank/DDBJ databases">
        <authorList>
            <person name="Gilroy R."/>
        </authorList>
    </citation>
    <scope>NUCLEOTIDE SEQUENCE</scope>
    <source>
        <strain evidence="2">ChiGjej1B1-19959</strain>
    </source>
</reference>
<evidence type="ECO:0000313" key="2">
    <source>
        <dbReference type="EMBL" id="HIU36384.1"/>
    </source>
</evidence>
<reference evidence="2" key="2">
    <citation type="journal article" date="2021" name="PeerJ">
        <title>Extensive microbial diversity within the chicken gut microbiome revealed by metagenomics and culture.</title>
        <authorList>
            <person name="Gilroy R."/>
            <person name="Ravi A."/>
            <person name="Getino M."/>
            <person name="Pursley I."/>
            <person name="Horton D.L."/>
            <person name="Alikhan N.F."/>
            <person name="Baker D."/>
            <person name="Gharbi K."/>
            <person name="Hall N."/>
            <person name="Watson M."/>
            <person name="Adriaenssens E.M."/>
            <person name="Foster-Nyarko E."/>
            <person name="Jarju S."/>
            <person name="Secka A."/>
            <person name="Antonio M."/>
            <person name="Oren A."/>
            <person name="Chaudhuri R.R."/>
            <person name="La Ragione R."/>
            <person name="Hildebrand F."/>
            <person name="Pallen M.J."/>
        </authorList>
    </citation>
    <scope>NUCLEOTIDE SEQUENCE</scope>
    <source>
        <strain evidence="2">ChiGjej1B1-19959</strain>
    </source>
</reference>
<dbReference type="EMBL" id="DVMW01000041">
    <property type="protein sequence ID" value="HIU36384.1"/>
    <property type="molecule type" value="Genomic_DNA"/>
</dbReference>
<feature type="transmembrane region" description="Helical" evidence="1">
    <location>
        <begin position="149"/>
        <end position="171"/>
    </location>
</feature>
<proteinExistence type="predicted"/>
<dbReference type="AlphaFoldDB" id="A0A9D1LE56"/>
<accession>A0A9D1LE56</accession>
<dbReference type="Pfam" id="PF11193">
    <property type="entry name" value="DUF2812"/>
    <property type="match status" value="1"/>
</dbReference>
<organism evidence="2 3">
    <name type="scientific">Candidatus Fimenecus excrementigallinarum</name>
    <dbReference type="NCBI Taxonomy" id="2840816"/>
    <lineage>
        <taxon>Bacteria</taxon>
        <taxon>Bacillati</taxon>
        <taxon>Bacillota</taxon>
        <taxon>Clostridia</taxon>
        <taxon>Candidatus Fimenecus</taxon>
    </lineage>
</organism>
<dbReference type="Proteomes" id="UP000824071">
    <property type="component" value="Unassembled WGS sequence"/>
</dbReference>
<keyword evidence="1" id="KW-0472">Membrane</keyword>
<sequence length="180" mass="21376">MKDRKIAWRFFTIAAWDKEQAYLRREHQKGWKLERIDGLTLYHFTRCTPEDVVYQLDYRPETAEKASYVRMFEDCGWTYIQDYAEYSYFRKPVSEMNGREEEIFCDDASRLAMLRRVFLKRMTPVLVVLLLLVIPCLRELRAVPSVGSVVLLVLYLLLCALSAAVCIQFLVRYLRLRGQK</sequence>
<evidence type="ECO:0000313" key="3">
    <source>
        <dbReference type="Proteomes" id="UP000824071"/>
    </source>
</evidence>
<gene>
    <name evidence="2" type="ORF">IAC53_07270</name>
</gene>
<keyword evidence="1" id="KW-0812">Transmembrane</keyword>
<evidence type="ECO:0000256" key="1">
    <source>
        <dbReference type="SAM" id="Phobius"/>
    </source>
</evidence>
<dbReference type="InterPro" id="IPR021359">
    <property type="entry name" value="DUF2812"/>
</dbReference>
<keyword evidence="1" id="KW-1133">Transmembrane helix</keyword>
<protein>
    <submittedName>
        <fullName evidence="2">DUF2812 domain-containing protein</fullName>
    </submittedName>
</protein>
<feature type="transmembrane region" description="Helical" evidence="1">
    <location>
        <begin position="118"/>
        <end position="137"/>
    </location>
</feature>
<name>A0A9D1LE56_9FIRM</name>